<comment type="caution">
    <text evidence="1">The sequence shown here is derived from an EMBL/GenBank/DDBJ whole genome shotgun (WGS) entry which is preliminary data.</text>
</comment>
<organism evidence="1 2">
    <name type="scientific">Ogataea philodendri</name>
    <dbReference type="NCBI Taxonomy" id="1378263"/>
    <lineage>
        <taxon>Eukaryota</taxon>
        <taxon>Fungi</taxon>
        <taxon>Dikarya</taxon>
        <taxon>Ascomycota</taxon>
        <taxon>Saccharomycotina</taxon>
        <taxon>Pichiomycetes</taxon>
        <taxon>Pichiales</taxon>
        <taxon>Pichiaceae</taxon>
        <taxon>Ogataea</taxon>
    </lineage>
</organism>
<proteinExistence type="predicted"/>
<dbReference type="GeneID" id="70234448"/>
<reference evidence="1" key="1">
    <citation type="journal article" date="2021" name="Open Biol.">
        <title>Shared evolutionary footprints suggest mitochondrial oxidative damage underlies multiple complex I losses in fungi.</title>
        <authorList>
            <person name="Schikora-Tamarit M.A."/>
            <person name="Marcet-Houben M."/>
            <person name="Nosek J."/>
            <person name="Gabaldon T."/>
        </authorList>
    </citation>
    <scope>NUCLEOTIDE SEQUENCE</scope>
    <source>
        <strain evidence="1">CBS6075</strain>
    </source>
</reference>
<evidence type="ECO:0000313" key="1">
    <source>
        <dbReference type="EMBL" id="KAH3668727.1"/>
    </source>
</evidence>
<accession>A0A9P8PCE9</accession>
<dbReference type="EMBL" id="JAEUBE010000158">
    <property type="protein sequence ID" value="KAH3668727.1"/>
    <property type="molecule type" value="Genomic_DNA"/>
</dbReference>
<reference evidence="1" key="2">
    <citation type="submission" date="2021-01" db="EMBL/GenBank/DDBJ databases">
        <authorList>
            <person name="Schikora-Tamarit M.A."/>
        </authorList>
    </citation>
    <scope>NUCLEOTIDE SEQUENCE</scope>
    <source>
        <strain evidence="1">CBS6075</strain>
    </source>
</reference>
<name>A0A9P8PCE9_9ASCO</name>
<gene>
    <name evidence="1" type="ORF">OGAPHI_002481</name>
</gene>
<dbReference type="Proteomes" id="UP000769157">
    <property type="component" value="Unassembled WGS sequence"/>
</dbReference>
<evidence type="ECO:0000313" key="2">
    <source>
        <dbReference type="Proteomes" id="UP000769157"/>
    </source>
</evidence>
<sequence length="243" mass="27604">MGQNRFKMERQARETLFLNRQGLREVLQERLGSRVNCKVWGWEQTGKRANVDNQTLSGLLGLDGSVDQWDGQLGHFDQERVIDGEDVFELVVWRFLEQNRTRVRPTNVVDQNRHRQLLNRLVQRSVQLWGVFGAVGSNNSGLHFVLGLDLGGDLLEFGLGSRHKHHVQASRCKLFGKLLANSLGSSRDNGPRTFLGSKLAVVDRRKEEQVDNQRQKAVDFCRDLENTNGSGRVKQAGKQFAVE</sequence>
<keyword evidence="2" id="KW-1185">Reference proteome</keyword>
<dbReference type="AlphaFoldDB" id="A0A9P8PCE9"/>
<protein>
    <submittedName>
        <fullName evidence="1">Uncharacterized protein</fullName>
    </submittedName>
</protein>
<dbReference type="RefSeq" id="XP_046063141.1">
    <property type="nucleotide sequence ID" value="XM_046203356.1"/>
</dbReference>